<evidence type="ECO:0000313" key="11">
    <source>
        <dbReference type="EMBL" id="OGL42697.1"/>
    </source>
</evidence>
<dbReference type="PROSITE" id="PS51918">
    <property type="entry name" value="RADICAL_SAM"/>
    <property type="match status" value="1"/>
</dbReference>
<dbReference type="InterPro" id="IPR036724">
    <property type="entry name" value="Cobalamin-bd_sf"/>
</dbReference>
<dbReference type="InterPro" id="IPR051198">
    <property type="entry name" value="BchE-like"/>
</dbReference>
<evidence type="ECO:0000256" key="5">
    <source>
        <dbReference type="ARBA" id="ARBA00022691"/>
    </source>
</evidence>
<dbReference type="Pfam" id="PF04055">
    <property type="entry name" value="Radical_SAM"/>
    <property type="match status" value="1"/>
</dbReference>
<comment type="cofactor">
    <cofactor evidence="1">
        <name>[4Fe-4S] cluster</name>
        <dbReference type="ChEBI" id="CHEBI:49883"/>
    </cofactor>
</comment>
<dbReference type="Gene3D" id="3.80.30.20">
    <property type="entry name" value="tm_1862 like domain"/>
    <property type="match status" value="1"/>
</dbReference>
<dbReference type="Gene3D" id="3.40.50.280">
    <property type="entry name" value="Cobalamin-binding domain"/>
    <property type="match status" value="1"/>
</dbReference>
<evidence type="ECO:0000256" key="7">
    <source>
        <dbReference type="ARBA" id="ARBA00023004"/>
    </source>
</evidence>
<dbReference type="CDD" id="cd01335">
    <property type="entry name" value="Radical_SAM"/>
    <property type="match status" value="1"/>
</dbReference>
<protein>
    <submittedName>
        <fullName evidence="11">Uncharacterized protein</fullName>
    </submittedName>
</protein>
<evidence type="ECO:0000313" key="12">
    <source>
        <dbReference type="Proteomes" id="UP000178526"/>
    </source>
</evidence>
<keyword evidence="3" id="KW-0489">Methyltransferase</keyword>
<dbReference type="Pfam" id="PF02310">
    <property type="entry name" value="B12-binding"/>
    <property type="match status" value="1"/>
</dbReference>
<evidence type="ECO:0000259" key="9">
    <source>
        <dbReference type="PROSITE" id="PS51332"/>
    </source>
</evidence>
<evidence type="ECO:0000256" key="8">
    <source>
        <dbReference type="ARBA" id="ARBA00023014"/>
    </source>
</evidence>
<dbReference type="Proteomes" id="UP000178526">
    <property type="component" value="Unassembled WGS sequence"/>
</dbReference>
<dbReference type="PANTHER" id="PTHR43409:SF7">
    <property type="entry name" value="BLL1977 PROTEIN"/>
    <property type="match status" value="1"/>
</dbReference>
<dbReference type="GO" id="GO:0051539">
    <property type="term" value="F:4 iron, 4 sulfur cluster binding"/>
    <property type="evidence" value="ECO:0007669"/>
    <property type="project" value="UniProtKB-KW"/>
</dbReference>
<reference evidence="11 12" key="1">
    <citation type="journal article" date="2016" name="Nat. Commun.">
        <title>Thousands of microbial genomes shed light on interconnected biogeochemical processes in an aquifer system.</title>
        <authorList>
            <person name="Anantharaman K."/>
            <person name="Brown C.T."/>
            <person name="Hug L.A."/>
            <person name="Sharon I."/>
            <person name="Castelle C.J."/>
            <person name="Probst A.J."/>
            <person name="Thomas B.C."/>
            <person name="Singh A."/>
            <person name="Wilkins M.J."/>
            <person name="Karaoz U."/>
            <person name="Brodie E.L."/>
            <person name="Williams K.H."/>
            <person name="Hubbard S.S."/>
            <person name="Banfield J.F."/>
        </authorList>
    </citation>
    <scope>NUCLEOTIDE SEQUENCE [LARGE SCALE GENOMIC DNA]</scope>
</reference>
<gene>
    <name evidence="11" type="ORF">A2042_01685</name>
</gene>
<organism evidence="11 12">
    <name type="scientific">Candidatus Schekmanbacteria bacterium GWA2_38_11</name>
    <dbReference type="NCBI Taxonomy" id="1817876"/>
    <lineage>
        <taxon>Bacteria</taxon>
        <taxon>Candidatus Schekmaniibacteriota</taxon>
    </lineage>
</organism>
<keyword evidence="7" id="KW-0408">Iron</keyword>
<dbReference type="EMBL" id="MGDB01000031">
    <property type="protein sequence ID" value="OGL42697.1"/>
    <property type="molecule type" value="Genomic_DNA"/>
</dbReference>
<dbReference type="GO" id="GO:0031419">
    <property type="term" value="F:cobalamin binding"/>
    <property type="evidence" value="ECO:0007669"/>
    <property type="project" value="InterPro"/>
</dbReference>
<feature type="domain" description="Radical SAM core" evidence="10">
    <location>
        <begin position="172"/>
        <end position="394"/>
    </location>
</feature>
<proteinExistence type="predicted"/>
<dbReference type="GO" id="GO:0046872">
    <property type="term" value="F:metal ion binding"/>
    <property type="evidence" value="ECO:0007669"/>
    <property type="project" value="UniProtKB-KW"/>
</dbReference>
<accession>A0A1F7RP76</accession>
<evidence type="ECO:0000256" key="1">
    <source>
        <dbReference type="ARBA" id="ARBA00001966"/>
    </source>
</evidence>
<dbReference type="AlphaFoldDB" id="A0A1F7RP76"/>
<feature type="domain" description="B12-binding" evidence="9">
    <location>
        <begin position="1"/>
        <end position="143"/>
    </location>
</feature>
<name>A0A1F7RP76_9BACT</name>
<dbReference type="GO" id="GO:0003824">
    <property type="term" value="F:catalytic activity"/>
    <property type="evidence" value="ECO:0007669"/>
    <property type="project" value="InterPro"/>
</dbReference>
<dbReference type="SMART" id="SM00729">
    <property type="entry name" value="Elp3"/>
    <property type="match status" value="1"/>
</dbReference>
<sequence>MNVLLTTSAAPDFSPFSTKEKRFPLGLGFLISVLKEAGHNVYFLDNYLNPTNFYETDYLIENKIDMVGIYASTICYRDTLKMFHALEKMRRKGKWKGKIVVGGPHTSVAPDTIPDFVDYIVQGEGEKAVLDVIDGKTERFARGERIEDLDSLPMPAWDYFVKLPYCDSVEWIKDRPIFNMNTSRGCPFSCNFCSVGSIWGKTYTFMSSRRIYNDIVYLKKKYNIKGIYFREDNFTLSKKRLTDFCELLLKNNVNIKWACETRVDALENNVIKLMHRAGCRALYIGIESGSERLLSFIKKNISFEDVKRVFKKCREIGIKTAASFMVGIPTETLEERTQTLALSEEIKADTTWINIFVGIPRSELYEYIIENSLFQYRDKNGLLYLKDHNQLVDQFYAGKASAKIPTLNNKIKYLFYDFGQRFKGNV</sequence>
<keyword evidence="2" id="KW-0004">4Fe-4S</keyword>
<evidence type="ECO:0000256" key="2">
    <source>
        <dbReference type="ARBA" id="ARBA00022485"/>
    </source>
</evidence>
<evidence type="ECO:0000256" key="4">
    <source>
        <dbReference type="ARBA" id="ARBA00022679"/>
    </source>
</evidence>
<dbReference type="SUPFAM" id="SSF102114">
    <property type="entry name" value="Radical SAM enzymes"/>
    <property type="match status" value="1"/>
</dbReference>
<dbReference type="PANTHER" id="PTHR43409">
    <property type="entry name" value="ANAEROBIC MAGNESIUM-PROTOPORPHYRIN IX MONOMETHYL ESTER CYCLASE-RELATED"/>
    <property type="match status" value="1"/>
</dbReference>
<keyword evidence="5" id="KW-0949">S-adenosyl-L-methionine</keyword>
<keyword evidence="8" id="KW-0411">Iron-sulfur</keyword>
<dbReference type="PROSITE" id="PS51332">
    <property type="entry name" value="B12_BINDING"/>
    <property type="match status" value="1"/>
</dbReference>
<dbReference type="InterPro" id="IPR007197">
    <property type="entry name" value="rSAM"/>
</dbReference>
<dbReference type="GO" id="GO:0005829">
    <property type="term" value="C:cytosol"/>
    <property type="evidence" value="ECO:0007669"/>
    <property type="project" value="TreeGrafter"/>
</dbReference>
<dbReference type="InterPro" id="IPR034466">
    <property type="entry name" value="Methyltransferase_Class_B"/>
</dbReference>
<dbReference type="SUPFAM" id="SSF52242">
    <property type="entry name" value="Cobalamin (vitamin B12)-binding domain"/>
    <property type="match status" value="1"/>
</dbReference>
<keyword evidence="6" id="KW-0479">Metal-binding</keyword>
<dbReference type="SFLD" id="SFLDS00029">
    <property type="entry name" value="Radical_SAM"/>
    <property type="match status" value="1"/>
</dbReference>
<dbReference type="InterPro" id="IPR023404">
    <property type="entry name" value="rSAM_horseshoe"/>
</dbReference>
<evidence type="ECO:0000256" key="6">
    <source>
        <dbReference type="ARBA" id="ARBA00022723"/>
    </source>
</evidence>
<dbReference type="SFLD" id="SFLDG01123">
    <property type="entry name" value="methyltransferase_(Class_B)"/>
    <property type="match status" value="1"/>
</dbReference>
<dbReference type="InterPro" id="IPR058240">
    <property type="entry name" value="rSAM_sf"/>
</dbReference>
<keyword evidence="4" id="KW-0808">Transferase</keyword>
<dbReference type="InterPro" id="IPR006158">
    <property type="entry name" value="Cobalamin-bd"/>
</dbReference>
<comment type="caution">
    <text evidence="11">The sequence shown here is derived from an EMBL/GenBank/DDBJ whole genome shotgun (WGS) entry which is preliminary data.</text>
</comment>
<evidence type="ECO:0000259" key="10">
    <source>
        <dbReference type="PROSITE" id="PS51918"/>
    </source>
</evidence>
<dbReference type="InterPro" id="IPR020612">
    <property type="entry name" value="Methylthiotransferase_CS"/>
</dbReference>
<dbReference type="SFLD" id="SFLDG01082">
    <property type="entry name" value="B12-binding_domain_containing"/>
    <property type="match status" value="1"/>
</dbReference>
<evidence type="ECO:0000256" key="3">
    <source>
        <dbReference type="ARBA" id="ARBA00022603"/>
    </source>
</evidence>
<dbReference type="PROSITE" id="PS01278">
    <property type="entry name" value="MTTASE_RADICAL"/>
    <property type="match status" value="1"/>
</dbReference>
<dbReference type="InterPro" id="IPR006638">
    <property type="entry name" value="Elp3/MiaA/NifB-like_rSAM"/>
</dbReference>